<evidence type="ECO:0000313" key="1">
    <source>
        <dbReference type="EMBL" id="GEP57358.1"/>
    </source>
</evidence>
<keyword evidence="2" id="KW-1185">Reference proteome</keyword>
<dbReference type="OrthoDB" id="7381068at2"/>
<dbReference type="RefSeq" id="WP_147151723.1">
    <property type="nucleotide sequence ID" value="NZ_BKAJ01000077.1"/>
</dbReference>
<organism evidence="1 2">
    <name type="scientific">Reyranella soli</name>
    <dbReference type="NCBI Taxonomy" id="1230389"/>
    <lineage>
        <taxon>Bacteria</taxon>
        <taxon>Pseudomonadati</taxon>
        <taxon>Pseudomonadota</taxon>
        <taxon>Alphaproteobacteria</taxon>
        <taxon>Hyphomicrobiales</taxon>
        <taxon>Reyranellaceae</taxon>
        <taxon>Reyranella</taxon>
    </lineage>
</organism>
<accession>A0A512NEI9</accession>
<protein>
    <submittedName>
        <fullName evidence="1">Uncharacterized protein</fullName>
    </submittedName>
</protein>
<dbReference type="EMBL" id="BKAJ01000077">
    <property type="protein sequence ID" value="GEP57358.1"/>
    <property type="molecule type" value="Genomic_DNA"/>
</dbReference>
<gene>
    <name evidence="1" type="ORF">RSO01_45240</name>
</gene>
<name>A0A512NEI9_9HYPH</name>
<dbReference type="Proteomes" id="UP000321058">
    <property type="component" value="Unassembled WGS sequence"/>
</dbReference>
<comment type="caution">
    <text evidence="1">The sequence shown here is derived from an EMBL/GenBank/DDBJ whole genome shotgun (WGS) entry which is preliminary data.</text>
</comment>
<reference evidence="1 2" key="1">
    <citation type="submission" date="2019-07" db="EMBL/GenBank/DDBJ databases">
        <title>Whole genome shotgun sequence of Reyranella soli NBRC 108950.</title>
        <authorList>
            <person name="Hosoyama A."/>
            <person name="Uohara A."/>
            <person name="Ohji S."/>
            <person name="Ichikawa N."/>
        </authorList>
    </citation>
    <scope>NUCLEOTIDE SEQUENCE [LARGE SCALE GENOMIC DNA]</scope>
    <source>
        <strain evidence="1 2">NBRC 108950</strain>
    </source>
</reference>
<sequence length="79" mass="8541">MKALVDILENALSEADEILRRRLNEGGVEMPHLVIGVTPNGEVVLRSNVSPDVLRAFAQDLIRIADEVEAPAGPDDATH</sequence>
<evidence type="ECO:0000313" key="2">
    <source>
        <dbReference type="Proteomes" id="UP000321058"/>
    </source>
</evidence>
<dbReference type="AlphaFoldDB" id="A0A512NEI9"/>
<proteinExistence type="predicted"/>